<accession>A0A2N1PL56</accession>
<dbReference type="Pfam" id="PF02687">
    <property type="entry name" value="FtsX"/>
    <property type="match status" value="1"/>
</dbReference>
<dbReference type="GO" id="GO:0005886">
    <property type="term" value="C:plasma membrane"/>
    <property type="evidence" value="ECO:0007669"/>
    <property type="project" value="UniProtKB-SubCell"/>
</dbReference>
<dbReference type="InterPro" id="IPR050250">
    <property type="entry name" value="Macrolide_Exporter_MacB"/>
</dbReference>
<dbReference type="PANTHER" id="PTHR30572">
    <property type="entry name" value="MEMBRANE COMPONENT OF TRANSPORTER-RELATED"/>
    <property type="match status" value="1"/>
</dbReference>
<organism evidence="9 10">
    <name type="scientific">Candidatus Wallbacteria bacterium HGW-Wallbacteria-1</name>
    <dbReference type="NCBI Taxonomy" id="2013854"/>
    <lineage>
        <taxon>Bacteria</taxon>
        <taxon>Candidatus Walliibacteriota</taxon>
    </lineage>
</organism>
<keyword evidence="2" id="KW-1003">Cell membrane</keyword>
<evidence type="ECO:0000259" key="8">
    <source>
        <dbReference type="Pfam" id="PF02687"/>
    </source>
</evidence>
<evidence type="ECO:0000313" key="9">
    <source>
        <dbReference type="EMBL" id="PKK89059.1"/>
    </source>
</evidence>
<feature type="domain" description="ABC3 transporter permease C-terminal" evidence="8">
    <location>
        <begin position="265"/>
        <end position="393"/>
    </location>
</feature>
<feature type="transmembrane region" description="Helical" evidence="7">
    <location>
        <begin position="21"/>
        <end position="38"/>
    </location>
</feature>
<feature type="transmembrane region" description="Helical" evidence="7">
    <location>
        <begin position="308"/>
        <end position="335"/>
    </location>
</feature>
<name>A0A2N1PL56_9BACT</name>
<keyword evidence="4 7" id="KW-1133">Transmembrane helix</keyword>
<proteinExistence type="inferred from homology"/>
<evidence type="ECO:0000256" key="4">
    <source>
        <dbReference type="ARBA" id="ARBA00022989"/>
    </source>
</evidence>
<dbReference type="GO" id="GO:0022857">
    <property type="term" value="F:transmembrane transporter activity"/>
    <property type="evidence" value="ECO:0007669"/>
    <property type="project" value="TreeGrafter"/>
</dbReference>
<protein>
    <recommendedName>
        <fullName evidence="8">ABC3 transporter permease C-terminal domain-containing protein</fullName>
    </recommendedName>
</protein>
<dbReference type="Proteomes" id="UP000233256">
    <property type="component" value="Unassembled WGS sequence"/>
</dbReference>
<feature type="transmembrane region" description="Helical" evidence="7">
    <location>
        <begin position="265"/>
        <end position="287"/>
    </location>
</feature>
<evidence type="ECO:0000256" key="7">
    <source>
        <dbReference type="SAM" id="Phobius"/>
    </source>
</evidence>
<dbReference type="InterPro" id="IPR003838">
    <property type="entry name" value="ABC3_permease_C"/>
</dbReference>
<evidence type="ECO:0000256" key="2">
    <source>
        <dbReference type="ARBA" id="ARBA00022475"/>
    </source>
</evidence>
<evidence type="ECO:0000256" key="6">
    <source>
        <dbReference type="ARBA" id="ARBA00038076"/>
    </source>
</evidence>
<evidence type="ECO:0000256" key="3">
    <source>
        <dbReference type="ARBA" id="ARBA00022692"/>
    </source>
</evidence>
<evidence type="ECO:0000313" key="10">
    <source>
        <dbReference type="Proteomes" id="UP000233256"/>
    </source>
</evidence>
<keyword evidence="3 7" id="KW-0812">Transmembrane</keyword>
<comment type="caution">
    <text evidence="9">The sequence shown here is derived from an EMBL/GenBank/DDBJ whole genome shotgun (WGS) entry which is preliminary data.</text>
</comment>
<comment type="similarity">
    <text evidence="6">Belongs to the ABC-4 integral membrane protein family.</text>
</comment>
<sequence length="403" mass="44041">MKPAVILSLAWQNIRGTGIRLWINVTVIAISMIVILWAKGIYAGLTMKMLDAVIATEVGAGQIIARNFDIDDPLSYEKGRETITPEMMASIRGGNSVPVLFRSGTLYFRGRSLPVTIKGIRSDQTILTIPTTAIAEGNGNPTVILGTRMLKALKAKKGDILTLKWRDAKGSFDAADFSVGAVMSTRNPRVDDSSAWISWDKMAEMMATPSQASYIVAGNPEVLKRISDTLKSEKAEGQPWKSRSAAHLTDWIRKLIEADEKNFRFIFGLLIFLCSVGIFNAQIVSVFKRRSEIGTLMALGMRKGEVTSLFAMEGILTALIAIAITPLLGAPLFWWSANRGFSSGYAEGTGMPLPERIVAHYDLQTVLTMMGVVFAIMALVSWFPVRKISSTNPAMAISGRGKE</sequence>
<evidence type="ECO:0000256" key="1">
    <source>
        <dbReference type="ARBA" id="ARBA00004651"/>
    </source>
</evidence>
<evidence type="ECO:0000256" key="5">
    <source>
        <dbReference type="ARBA" id="ARBA00023136"/>
    </source>
</evidence>
<dbReference type="PANTHER" id="PTHR30572:SF4">
    <property type="entry name" value="ABC TRANSPORTER PERMEASE YTRF"/>
    <property type="match status" value="1"/>
</dbReference>
<keyword evidence="5 7" id="KW-0472">Membrane</keyword>
<gene>
    <name evidence="9" type="ORF">CVV64_16050</name>
</gene>
<reference evidence="9 10" key="1">
    <citation type="journal article" date="2017" name="ISME J.">
        <title>Potential for microbial H2 and metal transformations associated with novel bacteria and archaea in deep terrestrial subsurface sediments.</title>
        <authorList>
            <person name="Hernsdorf A.W."/>
            <person name="Amano Y."/>
            <person name="Miyakawa K."/>
            <person name="Ise K."/>
            <person name="Suzuki Y."/>
            <person name="Anantharaman K."/>
            <person name="Probst A."/>
            <person name="Burstein D."/>
            <person name="Thomas B.C."/>
            <person name="Banfield J.F."/>
        </authorList>
    </citation>
    <scope>NUCLEOTIDE SEQUENCE [LARGE SCALE GENOMIC DNA]</scope>
    <source>
        <strain evidence="9">HGW-Wallbacteria-1</strain>
    </source>
</reference>
<comment type="subcellular location">
    <subcellularLocation>
        <location evidence="1">Cell membrane</location>
        <topology evidence="1">Multi-pass membrane protein</topology>
    </subcellularLocation>
</comment>
<dbReference type="AlphaFoldDB" id="A0A2N1PL56"/>
<dbReference type="EMBL" id="PGXC01000026">
    <property type="protein sequence ID" value="PKK89059.1"/>
    <property type="molecule type" value="Genomic_DNA"/>
</dbReference>
<feature type="transmembrane region" description="Helical" evidence="7">
    <location>
        <begin position="363"/>
        <end position="385"/>
    </location>
</feature>